<protein>
    <submittedName>
        <fullName evidence="2">DNA uptake protein ComE-like DNA-binding protein</fullName>
    </submittedName>
</protein>
<evidence type="ECO:0000313" key="2">
    <source>
        <dbReference type="EMBL" id="PWK17854.1"/>
    </source>
</evidence>
<dbReference type="RefSeq" id="WP_109744960.1">
    <property type="nucleotide sequence ID" value="NZ_QGGO01000033.1"/>
</dbReference>
<keyword evidence="1" id="KW-0812">Transmembrane</keyword>
<dbReference type="Proteomes" id="UP000245489">
    <property type="component" value="Unassembled WGS sequence"/>
</dbReference>
<dbReference type="OrthoDB" id="981124at2"/>
<dbReference type="EMBL" id="QGGO01000033">
    <property type="protein sequence ID" value="PWK17854.1"/>
    <property type="molecule type" value="Genomic_DNA"/>
</dbReference>
<dbReference type="SUPFAM" id="SSF47781">
    <property type="entry name" value="RuvA domain 2-like"/>
    <property type="match status" value="3"/>
</dbReference>
<dbReference type="PANTHER" id="PTHR21180:SF32">
    <property type="entry name" value="ENDONUCLEASE_EXONUCLEASE_PHOSPHATASE FAMILY DOMAIN-CONTAINING PROTEIN 1"/>
    <property type="match status" value="1"/>
</dbReference>
<accession>A0A316DI64</accession>
<evidence type="ECO:0000313" key="3">
    <source>
        <dbReference type="Proteomes" id="UP000245489"/>
    </source>
</evidence>
<dbReference type="AlphaFoldDB" id="A0A316DI64"/>
<dbReference type="InterPro" id="IPR010994">
    <property type="entry name" value="RuvA_2-like"/>
</dbReference>
<keyword evidence="2" id="KW-0238">DNA-binding</keyword>
<feature type="transmembrane region" description="Helical" evidence="1">
    <location>
        <begin position="20"/>
        <end position="40"/>
    </location>
</feature>
<reference evidence="2 3" key="1">
    <citation type="submission" date="2018-05" db="EMBL/GenBank/DDBJ databases">
        <title>Genomic Encyclopedia of Archaeal and Bacterial Type Strains, Phase II (KMG-II): from individual species to whole genera.</title>
        <authorList>
            <person name="Goeker M."/>
        </authorList>
    </citation>
    <scope>NUCLEOTIDE SEQUENCE [LARGE SCALE GENOMIC DNA]</scope>
    <source>
        <strain evidence="2 3">DSM 22214</strain>
    </source>
</reference>
<dbReference type="Pfam" id="PF12836">
    <property type="entry name" value="HHH_3"/>
    <property type="match status" value="3"/>
</dbReference>
<proteinExistence type="predicted"/>
<keyword evidence="1" id="KW-0472">Membrane</keyword>
<dbReference type="Gene3D" id="1.10.150.280">
    <property type="entry name" value="AF1531-like domain"/>
    <property type="match status" value="3"/>
</dbReference>
<name>A0A316DI64_9BACT</name>
<dbReference type="InterPro" id="IPR051675">
    <property type="entry name" value="Endo/Exo/Phosphatase_dom_1"/>
</dbReference>
<keyword evidence="3" id="KW-1185">Reference proteome</keyword>
<gene>
    <name evidence="2" type="ORF">LV89_04301</name>
</gene>
<evidence type="ECO:0000256" key="1">
    <source>
        <dbReference type="SAM" id="Phobius"/>
    </source>
</evidence>
<organism evidence="2 3">
    <name type="scientific">Arcicella aurantiaca</name>
    <dbReference type="NCBI Taxonomy" id="591202"/>
    <lineage>
        <taxon>Bacteria</taxon>
        <taxon>Pseudomonadati</taxon>
        <taxon>Bacteroidota</taxon>
        <taxon>Cytophagia</taxon>
        <taxon>Cytophagales</taxon>
        <taxon>Flectobacillaceae</taxon>
        <taxon>Arcicella</taxon>
    </lineage>
</organism>
<keyword evidence="1" id="KW-1133">Transmembrane helix</keyword>
<dbReference type="GO" id="GO:0003677">
    <property type="term" value="F:DNA binding"/>
    <property type="evidence" value="ECO:0007669"/>
    <property type="project" value="UniProtKB-KW"/>
</dbReference>
<dbReference type="PANTHER" id="PTHR21180">
    <property type="entry name" value="ENDONUCLEASE/EXONUCLEASE/PHOSPHATASE FAMILY DOMAIN-CONTAINING PROTEIN 1"/>
    <property type="match status" value="1"/>
</dbReference>
<comment type="caution">
    <text evidence="2">The sequence shown here is derived from an EMBL/GenBank/DDBJ whole genome shotgun (WGS) entry which is preliminary data.</text>
</comment>
<sequence>MFKKLRYYLRDYFAFNNTEIKGFMFLIILIVIFIISIFIFDFLPDKTSNANTIDPKKVEEMMAKIEIKESAKKETYQDRFNNQYEKSDKEYAENRVFKLAPFDPNVASQEQLEQLGIASWMAKRIINYRSKGGQFRKKEDLQRIYDFPTDLYSKLEPYITLPDKTGKPFPTNTKTDFSVESKPVASLPTKESFKPITFDLNRADTNDLKKIKGIGSKLSARIIKYRDMLGGFYSENQVREVYGLDSTVVDEVLKYGTIKNPPLRKIKINEVTGEEFKHYYIRPYVAKSVIAYRQQHGNFSSRKDFENIKLLDAKTLDKIFPYFEF</sequence>